<dbReference type="Pfam" id="PF13442">
    <property type="entry name" value="Cytochrome_CBB3"/>
    <property type="match status" value="1"/>
</dbReference>
<reference evidence="11 13" key="1">
    <citation type="submission" date="2018-06" db="EMBL/GenBank/DDBJ databases">
        <authorList>
            <consortium name="Pathogen Informatics"/>
            <person name="Doyle S."/>
        </authorList>
    </citation>
    <scope>NUCLEOTIDE SEQUENCE [LARGE SCALE GENOMIC DNA]</scope>
    <source>
        <strain evidence="11 13">NCTC10597</strain>
    </source>
</reference>
<keyword evidence="5 7" id="KW-0408">Iron</keyword>
<keyword evidence="4" id="KW-0249">Electron transport</keyword>
<dbReference type="GO" id="GO:0016020">
    <property type="term" value="C:membrane"/>
    <property type="evidence" value="ECO:0007669"/>
    <property type="project" value="InterPro"/>
</dbReference>
<evidence type="ECO:0000256" key="5">
    <source>
        <dbReference type="ARBA" id="ARBA00023004"/>
    </source>
</evidence>
<feature type="transmembrane region" description="Helical" evidence="9">
    <location>
        <begin position="6"/>
        <end position="28"/>
    </location>
</feature>
<keyword evidence="9" id="KW-1133">Transmembrane helix</keyword>
<evidence type="ECO:0000259" key="10">
    <source>
        <dbReference type="PROSITE" id="PS51007"/>
    </source>
</evidence>
<keyword evidence="1" id="KW-0813">Transport</keyword>
<feature type="region of interest" description="Disordered" evidence="8">
    <location>
        <begin position="32"/>
        <end position="60"/>
    </location>
</feature>
<feature type="binding site" description="axial binding residue" evidence="7">
    <location>
        <position position="71"/>
    </location>
    <ligand>
        <name>heme c</name>
        <dbReference type="ChEBI" id="CHEBI:61717"/>
    </ligand>
    <ligandPart>
        <name>Fe</name>
        <dbReference type="ChEBI" id="CHEBI:18248"/>
    </ligandPart>
</feature>
<keyword evidence="2 6" id="KW-0349">Heme</keyword>
<comment type="PTM">
    <text evidence="6">Binds 1 heme c group covalently per subunit.</text>
</comment>
<evidence type="ECO:0000313" key="12">
    <source>
        <dbReference type="EMBL" id="TDR44356.1"/>
    </source>
</evidence>
<evidence type="ECO:0000256" key="7">
    <source>
        <dbReference type="PIRSR" id="PIRSR000025-2"/>
    </source>
</evidence>
<protein>
    <submittedName>
        <fullName evidence="11">Cytochrome c A</fullName>
    </submittedName>
    <submittedName>
        <fullName evidence="12">Cytochrome c550</fullName>
    </submittedName>
</protein>
<feature type="binding site" description="covalent" evidence="6">
    <location>
        <position position="67"/>
    </location>
    <ligand>
        <name>heme c</name>
        <dbReference type="ChEBI" id="CHEBI:61717"/>
    </ligand>
</feature>
<feature type="binding site" description="covalent" evidence="6">
    <location>
        <position position="70"/>
    </location>
    <ligand>
        <name>heme c</name>
        <dbReference type="ChEBI" id="CHEBI:61717"/>
    </ligand>
</feature>
<evidence type="ECO:0000256" key="8">
    <source>
        <dbReference type="SAM" id="MobiDB-lite"/>
    </source>
</evidence>
<dbReference type="GO" id="GO:0005506">
    <property type="term" value="F:iron ion binding"/>
    <property type="evidence" value="ECO:0007669"/>
    <property type="project" value="InterPro"/>
</dbReference>
<keyword evidence="3 7" id="KW-0479">Metal-binding</keyword>
<dbReference type="AlphaFoldDB" id="A0A2U3AHS9"/>
<evidence type="ECO:0000256" key="3">
    <source>
        <dbReference type="ARBA" id="ARBA00022723"/>
    </source>
</evidence>
<evidence type="ECO:0000256" key="4">
    <source>
        <dbReference type="ARBA" id="ARBA00022982"/>
    </source>
</evidence>
<comment type="caution">
    <text evidence="11">The sequence shown here is derived from an EMBL/GenBank/DDBJ whole genome shotgun (WGS) entry which is preliminary data.</text>
</comment>
<dbReference type="RefSeq" id="WP_109348384.1">
    <property type="nucleotide sequence ID" value="NZ_BJUE01000072.1"/>
</dbReference>
<dbReference type="SUPFAM" id="SSF46626">
    <property type="entry name" value="Cytochrome c"/>
    <property type="match status" value="1"/>
</dbReference>
<dbReference type="PROSITE" id="PS51007">
    <property type="entry name" value="CYTC"/>
    <property type="match status" value="1"/>
</dbReference>
<feature type="binding site" description="axial binding residue" evidence="7">
    <location>
        <position position="105"/>
    </location>
    <ligand>
        <name>heme c</name>
        <dbReference type="ChEBI" id="CHEBI:61717"/>
    </ligand>
    <ligandPart>
        <name>Fe</name>
        <dbReference type="ChEBI" id="CHEBI:18248"/>
    </ligandPart>
</feature>
<sequence>MKKNPVVPYLLIIAFGLGLIFFMSLSGADKKNEAAKKEDAKTEQTGGDKESASSGEADPKAITSAKCISCHGDDLKGSMGPSLHGTGLKAADVEKVIKDGKGSGMPGGLLTEDAEIKAVAKYIEGLK</sequence>
<dbReference type="GO" id="GO:0020037">
    <property type="term" value="F:heme binding"/>
    <property type="evidence" value="ECO:0007669"/>
    <property type="project" value="InterPro"/>
</dbReference>
<evidence type="ECO:0000256" key="2">
    <source>
        <dbReference type="ARBA" id="ARBA00022617"/>
    </source>
</evidence>
<dbReference type="InterPro" id="IPR036909">
    <property type="entry name" value="Cyt_c-like_dom_sf"/>
</dbReference>
<evidence type="ECO:0000256" key="6">
    <source>
        <dbReference type="PIRSR" id="PIRSR000025-1"/>
    </source>
</evidence>
<evidence type="ECO:0000256" key="9">
    <source>
        <dbReference type="SAM" id="Phobius"/>
    </source>
</evidence>
<organism evidence="11 13">
    <name type="scientific">Kurthia zopfii</name>
    <dbReference type="NCBI Taxonomy" id="1650"/>
    <lineage>
        <taxon>Bacteria</taxon>
        <taxon>Bacillati</taxon>
        <taxon>Bacillota</taxon>
        <taxon>Bacilli</taxon>
        <taxon>Bacillales</taxon>
        <taxon>Caryophanaceae</taxon>
        <taxon>Kurthia</taxon>
    </lineage>
</organism>
<evidence type="ECO:0000313" key="13">
    <source>
        <dbReference type="Proteomes" id="UP000254330"/>
    </source>
</evidence>
<dbReference type="Proteomes" id="UP000294641">
    <property type="component" value="Unassembled WGS sequence"/>
</dbReference>
<keyword evidence="14" id="KW-1185">Reference proteome</keyword>
<dbReference type="EMBL" id="SNZG01000001">
    <property type="protein sequence ID" value="TDR44356.1"/>
    <property type="molecule type" value="Genomic_DNA"/>
</dbReference>
<accession>A0A2U3AHS9</accession>
<name>A0A2U3AHS9_9BACL</name>
<dbReference type="InterPro" id="IPR009056">
    <property type="entry name" value="Cyt_c-like_dom"/>
</dbReference>
<evidence type="ECO:0000313" key="14">
    <source>
        <dbReference type="Proteomes" id="UP000294641"/>
    </source>
</evidence>
<dbReference type="OrthoDB" id="7933886at2"/>
<feature type="domain" description="Cytochrome c" evidence="10">
    <location>
        <begin position="50"/>
        <end position="127"/>
    </location>
</feature>
<dbReference type="EMBL" id="UGNP01000001">
    <property type="protein sequence ID" value="STX10038.1"/>
    <property type="molecule type" value="Genomic_DNA"/>
</dbReference>
<evidence type="ECO:0000256" key="1">
    <source>
        <dbReference type="ARBA" id="ARBA00022448"/>
    </source>
</evidence>
<feature type="compositionally biased region" description="Basic and acidic residues" evidence="8">
    <location>
        <begin position="32"/>
        <end position="51"/>
    </location>
</feature>
<dbReference type="PANTHER" id="PTHR37823:SF4">
    <property type="entry name" value="MENAQUINOL-CYTOCHROME C REDUCTASE CYTOCHROME B_C SUBUNIT"/>
    <property type="match status" value="1"/>
</dbReference>
<dbReference type="InterPro" id="IPR051811">
    <property type="entry name" value="Cytochrome_c550/c551-like"/>
</dbReference>
<evidence type="ECO:0000313" key="11">
    <source>
        <dbReference type="EMBL" id="STX10038.1"/>
    </source>
</evidence>
<keyword evidence="9" id="KW-0472">Membrane</keyword>
<keyword evidence="9" id="KW-0812">Transmembrane</keyword>
<gene>
    <name evidence="11" type="primary">cccA_2</name>
    <name evidence="12" type="ORF">DFR61_101195</name>
    <name evidence="11" type="ORF">NCTC10597_01747</name>
</gene>
<dbReference type="GO" id="GO:0009055">
    <property type="term" value="F:electron transfer activity"/>
    <property type="evidence" value="ECO:0007669"/>
    <property type="project" value="InterPro"/>
</dbReference>
<dbReference type="PIRSF" id="PIRSF000025">
    <property type="entry name" value="Cytc_Bsub_c550"/>
    <property type="match status" value="1"/>
</dbReference>
<dbReference type="Proteomes" id="UP000254330">
    <property type="component" value="Unassembled WGS sequence"/>
</dbReference>
<reference evidence="12 14" key="2">
    <citation type="submission" date="2019-03" db="EMBL/GenBank/DDBJ databases">
        <title>Genomic Encyclopedia of Type Strains, Phase IV (KMG-IV): sequencing the most valuable type-strain genomes for metagenomic binning, comparative biology and taxonomic classification.</title>
        <authorList>
            <person name="Goeker M."/>
        </authorList>
    </citation>
    <scope>NUCLEOTIDE SEQUENCE [LARGE SCALE GENOMIC DNA]</scope>
    <source>
        <strain evidence="12 14">DSM 20580</strain>
    </source>
</reference>
<proteinExistence type="predicted"/>
<dbReference type="Gene3D" id="1.10.760.10">
    <property type="entry name" value="Cytochrome c-like domain"/>
    <property type="match status" value="1"/>
</dbReference>
<dbReference type="InterPro" id="IPR012218">
    <property type="entry name" value="Cyt_c_BACSU-c550-type"/>
</dbReference>
<dbReference type="PANTHER" id="PTHR37823">
    <property type="entry name" value="CYTOCHROME C-553-LIKE"/>
    <property type="match status" value="1"/>
</dbReference>